<evidence type="ECO:0000256" key="2">
    <source>
        <dbReference type="ARBA" id="ARBA00022741"/>
    </source>
</evidence>
<dbReference type="Pfam" id="PF00005">
    <property type="entry name" value="ABC_tran"/>
    <property type="match status" value="1"/>
</dbReference>
<dbReference type="CDD" id="cd03255">
    <property type="entry name" value="ABC_MJ0796_LolCDE_FtsE"/>
    <property type="match status" value="1"/>
</dbReference>
<evidence type="ECO:0000259" key="5">
    <source>
        <dbReference type="PROSITE" id="PS50893"/>
    </source>
</evidence>
<gene>
    <name evidence="6" type="ORF">FYJ80_02675</name>
</gene>
<keyword evidence="7" id="KW-1185">Reference proteome</keyword>
<dbReference type="InterPro" id="IPR003593">
    <property type="entry name" value="AAA+_ATPase"/>
</dbReference>
<dbReference type="GO" id="GO:0005524">
    <property type="term" value="F:ATP binding"/>
    <property type="evidence" value="ECO:0007669"/>
    <property type="project" value="UniProtKB-KW"/>
</dbReference>
<accession>A0A7X2PB92</accession>
<evidence type="ECO:0000256" key="1">
    <source>
        <dbReference type="ARBA" id="ARBA00022448"/>
    </source>
</evidence>
<proteinExistence type="inferred from homology"/>
<evidence type="ECO:0000256" key="3">
    <source>
        <dbReference type="ARBA" id="ARBA00022840"/>
    </source>
</evidence>
<dbReference type="GO" id="GO:0098796">
    <property type="term" value="C:membrane protein complex"/>
    <property type="evidence" value="ECO:0007669"/>
    <property type="project" value="UniProtKB-ARBA"/>
</dbReference>
<evidence type="ECO:0000313" key="6">
    <source>
        <dbReference type="EMBL" id="MSU05686.1"/>
    </source>
</evidence>
<dbReference type="InterPro" id="IPR017911">
    <property type="entry name" value="MacB-like_ATP-bd"/>
</dbReference>
<comment type="similarity">
    <text evidence="4">Belongs to the ABC transporter superfamily. Macrolide exporter (TC 3.A.1.122) family.</text>
</comment>
<dbReference type="GO" id="GO:0022857">
    <property type="term" value="F:transmembrane transporter activity"/>
    <property type="evidence" value="ECO:0007669"/>
    <property type="project" value="TreeGrafter"/>
</dbReference>
<dbReference type="InterPro" id="IPR015854">
    <property type="entry name" value="ABC_transpr_LolD-like"/>
</dbReference>
<keyword evidence="1" id="KW-0813">Transport</keyword>
<dbReference type="AlphaFoldDB" id="A0A7X2PB92"/>
<dbReference type="InterPro" id="IPR003439">
    <property type="entry name" value="ABC_transporter-like_ATP-bd"/>
</dbReference>
<dbReference type="GO" id="GO:0005886">
    <property type="term" value="C:plasma membrane"/>
    <property type="evidence" value="ECO:0007669"/>
    <property type="project" value="TreeGrafter"/>
</dbReference>
<keyword evidence="2" id="KW-0547">Nucleotide-binding</keyword>
<feature type="domain" description="ABC transporter" evidence="5">
    <location>
        <begin position="6"/>
        <end position="226"/>
    </location>
</feature>
<dbReference type="SMART" id="SM00382">
    <property type="entry name" value="AAA"/>
    <property type="match status" value="1"/>
</dbReference>
<evidence type="ECO:0000313" key="7">
    <source>
        <dbReference type="Proteomes" id="UP000460549"/>
    </source>
</evidence>
<protein>
    <submittedName>
        <fullName evidence="6">ABC transporter ATP-binding protein</fullName>
    </submittedName>
</protein>
<dbReference type="GO" id="GO:0016887">
    <property type="term" value="F:ATP hydrolysis activity"/>
    <property type="evidence" value="ECO:0007669"/>
    <property type="project" value="InterPro"/>
</dbReference>
<dbReference type="PROSITE" id="PS50893">
    <property type="entry name" value="ABC_TRANSPORTER_2"/>
    <property type="match status" value="1"/>
</dbReference>
<dbReference type="Proteomes" id="UP000460549">
    <property type="component" value="Unassembled WGS sequence"/>
</dbReference>
<evidence type="ECO:0000256" key="4">
    <source>
        <dbReference type="ARBA" id="ARBA00038388"/>
    </source>
</evidence>
<dbReference type="FunFam" id="3.40.50.300:FF:000032">
    <property type="entry name" value="Export ABC transporter ATP-binding protein"/>
    <property type="match status" value="1"/>
</dbReference>
<organism evidence="6 7">
    <name type="scientific">Bullifex porci</name>
    <dbReference type="NCBI Taxonomy" id="2606638"/>
    <lineage>
        <taxon>Bacteria</taxon>
        <taxon>Pseudomonadati</taxon>
        <taxon>Spirochaetota</taxon>
        <taxon>Spirochaetia</taxon>
        <taxon>Spirochaetales</taxon>
        <taxon>Spirochaetaceae</taxon>
        <taxon>Bullifex</taxon>
    </lineage>
</organism>
<reference evidence="6 7" key="1">
    <citation type="submission" date="2019-08" db="EMBL/GenBank/DDBJ databases">
        <title>In-depth cultivation of the pig gut microbiome towards novel bacterial diversity and tailored functional studies.</title>
        <authorList>
            <person name="Wylensek D."/>
            <person name="Hitch T.C.A."/>
            <person name="Clavel T."/>
        </authorList>
    </citation>
    <scope>NUCLEOTIDE SEQUENCE [LARGE SCALE GENOMIC DNA]</scope>
    <source>
        <strain evidence="6 7">NM-380-WT-3C1</strain>
    </source>
</reference>
<dbReference type="SUPFAM" id="SSF52540">
    <property type="entry name" value="P-loop containing nucleoside triphosphate hydrolases"/>
    <property type="match status" value="1"/>
</dbReference>
<keyword evidence="3 6" id="KW-0067">ATP-binding</keyword>
<dbReference type="EMBL" id="VUNN01000003">
    <property type="protein sequence ID" value="MSU05686.1"/>
    <property type="molecule type" value="Genomic_DNA"/>
</dbReference>
<comment type="caution">
    <text evidence="6">The sequence shown here is derived from an EMBL/GenBank/DDBJ whole genome shotgun (WGS) entry which is preliminary data.</text>
</comment>
<dbReference type="Gene3D" id="3.40.50.300">
    <property type="entry name" value="P-loop containing nucleotide triphosphate hydrolases"/>
    <property type="match status" value="1"/>
</dbReference>
<dbReference type="InterPro" id="IPR027417">
    <property type="entry name" value="P-loop_NTPase"/>
</dbReference>
<dbReference type="RefSeq" id="WP_154424585.1">
    <property type="nucleotide sequence ID" value="NZ_VUNN01000003.1"/>
</dbReference>
<sequence length="226" mass="24771">MMKEVLKLENITKNFDTADGKLEILKDINLSVYSSQSVSIVGRSGSGKSTLLSIAALIDKPSSGSVYYKSRDCVSLKDSELSKLRASSMGFVFQNSLLLEDFSALENVMFPLLNIGTNKKEAEERAKDILSSLGLEKRFNHRPKALSGGEKQRTAIARALVTKPDVIFADEPTGALDEESANMIEELLLKTTVESGTALVLVTHNPEFASHCEAKYVLEHKGLYLL</sequence>
<dbReference type="PANTHER" id="PTHR24220:SF689">
    <property type="entry name" value="LIPOPROTEIN-RELEASING SYSTEM ATP-BINDING PROTEIN LOLD"/>
    <property type="match status" value="1"/>
</dbReference>
<name>A0A7X2PB92_9SPIO</name>
<dbReference type="PANTHER" id="PTHR24220">
    <property type="entry name" value="IMPORT ATP-BINDING PROTEIN"/>
    <property type="match status" value="1"/>
</dbReference>